<accession>A0A4U1BBE0</accession>
<proteinExistence type="predicted"/>
<dbReference type="Proteomes" id="UP000305674">
    <property type="component" value="Unassembled WGS sequence"/>
</dbReference>
<feature type="transmembrane region" description="Helical" evidence="1">
    <location>
        <begin position="317"/>
        <end position="334"/>
    </location>
</feature>
<evidence type="ECO:0008006" key="4">
    <source>
        <dbReference type="Google" id="ProtNLM"/>
    </source>
</evidence>
<reference evidence="2 3" key="1">
    <citation type="submission" date="2019-04" db="EMBL/GenBank/DDBJ databases">
        <authorList>
            <person name="Hwang J.C."/>
        </authorList>
    </citation>
    <scope>NUCLEOTIDE SEQUENCE [LARGE SCALE GENOMIC DNA]</scope>
    <source>
        <strain evidence="2 3">IMCC35001</strain>
    </source>
</reference>
<protein>
    <recommendedName>
        <fullName evidence="4">Haloacid dehalogenase-like hydrolase</fullName>
    </recommendedName>
</protein>
<feature type="transmembrane region" description="Helical" evidence="1">
    <location>
        <begin position="394"/>
        <end position="415"/>
    </location>
</feature>
<evidence type="ECO:0000313" key="2">
    <source>
        <dbReference type="EMBL" id="TKB48188.1"/>
    </source>
</evidence>
<dbReference type="EMBL" id="SWCI01000009">
    <property type="protein sequence ID" value="TKB48188.1"/>
    <property type="molecule type" value="Genomic_DNA"/>
</dbReference>
<gene>
    <name evidence="2" type="ORF">FCL40_13760</name>
</gene>
<dbReference type="RefSeq" id="WP_136853882.1">
    <property type="nucleotide sequence ID" value="NZ_SWCI01000009.1"/>
</dbReference>
<feature type="transmembrane region" description="Helical" evidence="1">
    <location>
        <begin position="354"/>
        <end position="373"/>
    </location>
</feature>
<keyword evidence="1" id="KW-1133">Transmembrane helix</keyword>
<sequence>MGHSKTKAQQSFSRTTPGELATRLSACPEEALLLVDFDDTLWLANSTEQFIACVRPALLVSMVLQLLDLLQPWRWFTRGGHRHSRDLLRIRVVLLLFPWCRSQWQRAAHSLGPDYLNQPLCALLRSHRGPVHLVSFGFDFIIRPILDAAKLEWPLLLSSTLDNTVELRMRGKAAELRGLLGRERLAASWCLTDSLLDRDLLEACSVGLLCQWPESRPLRAGLEPMLPLVYTKKVKRPTESYISRVIFGHDYLTLLLVFALGSAQPLSVAASLFCFLLAYFSAYEIGYFENDRLGLLYEEKPKVSPEYGSLAEAFRPWFAWSCAALFALPGAWLARDLSWITSNLAPTPMESAAAVWMVFMSLLVAVRVVFAWFNRIRERGRVVPMLLLQLARTAGYLVIFSTSLVGALYCFTHSVSKWIPYVTYRFGGERKGMPLHLMNGLLLIMLLLVCWLAGGVQLAQLLQWHAWVILGYVLLRAAKDLWGFRSSLVPIRPAKSQKLPLTGETSQDESP</sequence>
<name>A0A4U1BBE0_9GAMM</name>
<organism evidence="2 3">
    <name type="scientific">Ferrimonas sediminicola</name>
    <dbReference type="NCBI Taxonomy" id="2569538"/>
    <lineage>
        <taxon>Bacteria</taxon>
        <taxon>Pseudomonadati</taxon>
        <taxon>Pseudomonadota</taxon>
        <taxon>Gammaproteobacteria</taxon>
        <taxon>Alteromonadales</taxon>
        <taxon>Ferrimonadaceae</taxon>
        <taxon>Ferrimonas</taxon>
    </lineage>
</organism>
<dbReference type="AlphaFoldDB" id="A0A4U1BBE0"/>
<evidence type="ECO:0000313" key="3">
    <source>
        <dbReference type="Proteomes" id="UP000305674"/>
    </source>
</evidence>
<evidence type="ECO:0000256" key="1">
    <source>
        <dbReference type="SAM" id="Phobius"/>
    </source>
</evidence>
<keyword evidence="1" id="KW-0472">Membrane</keyword>
<comment type="caution">
    <text evidence="2">The sequence shown here is derived from an EMBL/GenBank/DDBJ whole genome shotgun (WGS) entry which is preliminary data.</text>
</comment>
<feature type="transmembrane region" description="Helical" evidence="1">
    <location>
        <begin position="266"/>
        <end position="283"/>
    </location>
</feature>
<feature type="transmembrane region" description="Helical" evidence="1">
    <location>
        <begin position="435"/>
        <end position="454"/>
    </location>
</feature>
<keyword evidence="1" id="KW-0812">Transmembrane</keyword>
<feature type="transmembrane region" description="Helical" evidence="1">
    <location>
        <begin position="241"/>
        <end position="260"/>
    </location>
</feature>
<dbReference type="OrthoDB" id="465874at2"/>
<keyword evidence="3" id="KW-1185">Reference proteome</keyword>